<sequence>MTSFGAEQMSCPEVLASLVFIIEDAIDQVERPDQVRGHIDICPQCSRQLEHELLTHTFLMDALRRSCVEKAPASLYESIHNQLINNQLFGGQESTEVVTTYSMTEISIEIDEFGNVEHREIQIEQTHIQQTHIQETHIQETNSDDGMPGDKP</sequence>
<organism evidence="1">
    <name type="scientific">freshwater metagenome</name>
    <dbReference type="NCBI Taxonomy" id="449393"/>
    <lineage>
        <taxon>unclassified sequences</taxon>
        <taxon>metagenomes</taxon>
        <taxon>ecological metagenomes</taxon>
    </lineage>
</organism>
<evidence type="ECO:0000313" key="1">
    <source>
        <dbReference type="EMBL" id="KGA20066.1"/>
    </source>
</evidence>
<comment type="caution">
    <text evidence="1">The sequence shown here is derived from an EMBL/GenBank/DDBJ whole genome shotgun (WGS) entry which is preliminary data.</text>
</comment>
<dbReference type="EMBL" id="JNSK01000006">
    <property type="protein sequence ID" value="KGA20066.1"/>
    <property type="molecule type" value="Genomic_DNA"/>
</dbReference>
<evidence type="ECO:0008006" key="2">
    <source>
        <dbReference type="Google" id="ProtNLM"/>
    </source>
</evidence>
<gene>
    <name evidence="1" type="ORF">GM50_3355</name>
</gene>
<name>A0A094QZL1_9ZZZZ</name>
<protein>
    <recommendedName>
        <fullName evidence="2">Zinc-finger domain-containing protein</fullName>
    </recommendedName>
</protein>
<reference evidence="1" key="1">
    <citation type="submission" date="2014-05" db="EMBL/GenBank/DDBJ databases">
        <title>Key roles for freshwater Actinobacteria revealed by deep metagenomic sequencing.</title>
        <authorList>
            <person name="Ghai R."/>
            <person name="Mizuno C.M."/>
            <person name="Picazo A."/>
            <person name="Camacho A."/>
            <person name="Rodriguez-Valera F."/>
        </authorList>
    </citation>
    <scope>NUCLEOTIDE SEQUENCE</scope>
</reference>
<dbReference type="AlphaFoldDB" id="A0A094QZL1"/>
<proteinExistence type="predicted"/>
<accession>A0A094QZL1</accession>